<dbReference type="PIRSF" id="PIRSF010376">
    <property type="entry name" value="IspE"/>
    <property type="match status" value="1"/>
</dbReference>
<evidence type="ECO:0000313" key="14">
    <source>
        <dbReference type="Proteomes" id="UP000207598"/>
    </source>
</evidence>
<evidence type="ECO:0000256" key="9">
    <source>
        <dbReference type="ARBA" id="ARBA00032554"/>
    </source>
</evidence>
<dbReference type="Proteomes" id="UP000207598">
    <property type="component" value="Unassembled WGS sequence"/>
</dbReference>
<dbReference type="UniPathway" id="UPA00056">
    <property type="reaction ID" value="UER00094"/>
</dbReference>
<keyword evidence="5 10" id="KW-0547">Nucleotide-binding</keyword>
<dbReference type="RefSeq" id="WP_094020142.1">
    <property type="nucleotide sequence ID" value="NZ_FXYF01000003.1"/>
</dbReference>
<feature type="domain" description="GHMP kinase C-terminal" evidence="12">
    <location>
        <begin position="185"/>
        <end position="259"/>
    </location>
</feature>
<keyword evidence="4 10" id="KW-0808">Transferase</keyword>
<dbReference type="InterPro" id="IPR036554">
    <property type="entry name" value="GHMP_kinase_C_sf"/>
</dbReference>
<evidence type="ECO:0000259" key="11">
    <source>
        <dbReference type="Pfam" id="PF00288"/>
    </source>
</evidence>
<keyword evidence="7 10" id="KW-0067">ATP-binding</keyword>
<dbReference type="OrthoDB" id="9809438at2"/>
<evidence type="ECO:0000256" key="2">
    <source>
        <dbReference type="ARBA" id="ARBA00012052"/>
    </source>
</evidence>
<name>A0A238K790_9RHOB</name>
<feature type="binding site" evidence="10">
    <location>
        <begin position="92"/>
        <end position="102"/>
    </location>
    <ligand>
        <name>ATP</name>
        <dbReference type="ChEBI" id="CHEBI:30616"/>
    </ligand>
</feature>
<dbReference type="AlphaFoldDB" id="A0A238K790"/>
<dbReference type="NCBIfam" id="NF011202">
    <property type="entry name" value="PRK14608.1"/>
    <property type="match status" value="1"/>
</dbReference>
<comment type="function">
    <text evidence="10">Catalyzes the phosphorylation of the position 2 hydroxy group of 4-diphosphocytidyl-2C-methyl-D-erythritol.</text>
</comment>
<dbReference type="GO" id="GO:0050515">
    <property type="term" value="F:4-(cytidine 5'-diphospho)-2-C-methyl-D-erythritol kinase activity"/>
    <property type="evidence" value="ECO:0007669"/>
    <property type="project" value="UniProtKB-UniRule"/>
</dbReference>
<accession>A0A238K790</accession>
<protein>
    <recommendedName>
        <fullName evidence="3 10">4-diphosphocytidyl-2-C-methyl-D-erythritol kinase</fullName>
        <shortName evidence="10">CMK</shortName>
        <ecNumber evidence="2 10">2.7.1.148</ecNumber>
    </recommendedName>
    <alternativeName>
        <fullName evidence="9 10">4-(cytidine-5'-diphospho)-2-C-methyl-D-erythritol kinase</fullName>
    </alternativeName>
</protein>
<evidence type="ECO:0000313" key="13">
    <source>
        <dbReference type="EMBL" id="SMX37816.1"/>
    </source>
</evidence>
<dbReference type="SUPFAM" id="SSF54211">
    <property type="entry name" value="Ribosomal protein S5 domain 2-like"/>
    <property type="match status" value="1"/>
</dbReference>
<dbReference type="GO" id="GO:0005524">
    <property type="term" value="F:ATP binding"/>
    <property type="evidence" value="ECO:0007669"/>
    <property type="project" value="UniProtKB-UniRule"/>
</dbReference>
<dbReference type="GO" id="GO:0016114">
    <property type="term" value="P:terpenoid biosynthetic process"/>
    <property type="evidence" value="ECO:0007669"/>
    <property type="project" value="InterPro"/>
</dbReference>
<feature type="domain" description="GHMP kinase N-terminal" evidence="11">
    <location>
        <begin position="72"/>
        <end position="136"/>
    </location>
</feature>
<evidence type="ECO:0000256" key="8">
    <source>
        <dbReference type="ARBA" id="ARBA00023229"/>
    </source>
</evidence>
<dbReference type="Gene3D" id="3.30.70.890">
    <property type="entry name" value="GHMP kinase, C-terminal domain"/>
    <property type="match status" value="1"/>
</dbReference>
<keyword evidence="8 10" id="KW-0414">Isoprene biosynthesis</keyword>
<proteinExistence type="inferred from homology"/>
<dbReference type="Pfam" id="PF00288">
    <property type="entry name" value="GHMP_kinases_N"/>
    <property type="match status" value="1"/>
</dbReference>
<dbReference type="EC" id="2.7.1.148" evidence="2 10"/>
<sequence length="272" mass="28283">MTPPATDGFAPAKVNLSLHVTGQRADGYHLLDSLVMFADVGDRVTVAPAPVMSLRVTGPRAAGVPEDARNLCWKAAEPFGLPVAITLDKHLPAAAGIGGGSSDAAAVLRAMEALTGRPSPMPVARLGADVPVCLLGRAARMRGIGADIQPLEIAPLHAVLVNPGVAVSTPEVFRALARKDNPAMTDLPWNADLTAWLAAQRNDLEPPARALQPVIGTVLEALGACAGVRLVRMSGSGATCFGLFESRAVADSAAQDLRRGNPDWWVRACTLS</sequence>
<dbReference type="Gene3D" id="3.30.230.10">
    <property type="match status" value="1"/>
</dbReference>
<evidence type="ECO:0000256" key="4">
    <source>
        <dbReference type="ARBA" id="ARBA00022679"/>
    </source>
</evidence>
<evidence type="ECO:0000256" key="10">
    <source>
        <dbReference type="HAMAP-Rule" id="MF_00061"/>
    </source>
</evidence>
<dbReference type="InterPro" id="IPR013750">
    <property type="entry name" value="GHMP_kinase_C_dom"/>
</dbReference>
<dbReference type="InterPro" id="IPR014721">
    <property type="entry name" value="Ribsml_uS5_D2-typ_fold_subgr"/>
</dbReference>
<dbReference type="PANTHER" id="PTHR43527">
    <property type="entry name" value="4-DIPHOSPHOCYTIDYL-2-C-METHYL-D-ERYTHRITOL KINASE, CHLOROPLASTIC"/>
    <property type="match status" value="1"/>
</dbReference>
<evidence type="ECO:0000256" key="3">
    <source>
        <dbReference type="ARBA" id="ARBA00017473"/>
    </source>
</evidence>
<dbReference type="InterPro" id="IPR006204">
    <property type="entry name" value="GHMP_kinase_N_dom"/>
</dbReference>
<dbReference type="GO" id="GO:0019288">
    <property type="term" value="P:isopentenyl diphosphate biosynthetic process, methylerythritol 4-phosphate pathway"/>
    <property type="evidence" value="ECO:0007669"/>
    <property type="project" value="UniProtKB-UniRule"/>
</dbReference>
<keyword evidence="6 10" id="KW-0418">Kinase</keyword>
<evidence type="ECO:0000256" key="6">
    <source>
        <dbReference type="ARBA" id="ARBA00022777"/>
    </source>
</evidence>
<dbReference type="SUPFAM" id="SSF55060">
    <property type="entry name" value="GHMP Kinase, C-terminal domain"/>
    <property type="match status" value="1"/>
</dbReference>
<evidence type="ECO:0000259" key="12">
    <source>
        <dbReference type="Pfam" id="PF08544"/>
    </source>
</evidence>
<dbReference type="InterPro" id="IPR020568">
    <property type="entry name" value="Ribosomal_Su5_D2-typ_SF"/>
</dbReference>
<evidence type="ECO:0000256" key="7">
    <source>
        <dbReference type="ARBA" id="ARBA00022840"/>
    </source>
</evidence>
<evidence type="ECO:0000256" key="5">
    <source>
        <dbReference type="ARBA" id="ARBA00022741"/>
    </source>
</evidence>
<comment type="catalytic activity">
    <reaction evidence="10">
        <text>4-CDP-2-C-methyl-D-erythritol + ATP = 4-CDP-2-C-methyl-D-erythritol 2-phosphate + ADP + H(+)</text>
        <dbReference type="Rhea" id="RHEA:18437"/>
        <dbReference type="ChEBI" id="CHEBI:15378"/>
        <dbReference type="ChEBI" id="CHEBI:30616"/>
        <dbReference type="ChEBI" id="CHEBI:57823"/>
        <dbReference type="ChEBI" id="CHEBI:57919"/>
        <dbReference type="ChEBI" id="CHEBI:456216"/>
        <dbReference type="EC" id="2.7.1.148"/>
    </reaction>
</comment>
<feature type="active site" evidence="10">
    <location>
        <position position="13"/>
    </location>
</feature>
<dbReference type="InterPro" id="IPR004424">
    <property type="entry name" value="IspE"/>
</dbReference>
<organism evidence="13 14">
    <name type="scientific">Maliponia aquimaris</name>
    <dbReference type="NCBI Taxonomy" id="1673631"/>
    <lineage>
        <taxon>Bacteria</taxon>
        <taxon>Pseudomonadati</taxon>
        <taxon>Pseudomonadota</taxon>
        <taxon>Alphaproteobacteria</taxon>
        <taxon>Rhodobacterales</taxon>
        <taxon>Paracoccaceae</taxon>
        <taxon>Maliponia</taxon>
    </lineage>
</organism>
<dbReference type="PANTHER" id="PTHR43527:SF2">
    <property type="entry name" value="4-DIPHOSPHOCYTIDYL-2-C-METHYL-D-ERYTHRITOL KINASE, CHLOROPLASTIC"/>
    <property type="match status" value="1"/>
</dbReference>
<keyword evidence="14" id="KW-1185">Reference proteome</keyword>
<dbReference type="EMBL" id="FXYF01000003">
    <property type="protein sequence ID" value="SMX37816.1"/>
    <property type="molecule type" value="Genomic_DNA"/>
</dbReference>
<comment type="similarity">
    <text evidence="1 10">Belongs to the GHMP kinase family. IspE subfamily.</text>
</comment>
<reference evidence="13 14" key="1">
    <citation type="submission" date="2017-05" db="EMBL/GenBank/DDBJ databases">
        <authorList>
            <person name="Song R."/>
            <person name="Chenine A.L."/>
            <person name="Ruprecht R.M."/>
        </authorList>
    </citation>
    <scope>NUCLEOTIDE SEQUENCE [LARGE SCALE GENOMIC DNA]</scope>
    <source>
        <strain evidence="13 14">CECT 8898</strain>
    </source>
</reference>
<feature type="active site" evidence="10">
    <location>
        <position position="129"/>
    </location>
</feature>
<comment type="pathway">
    <text evidence="10">Isoprenoid biosynthesis; isopentenyl diphosphate biosynthesis via DXP pathway; isopentenyl diphosphate from 1-deoxy-D-xylulose 5-phosphate: step 3/6.</text>
</comment>
<evidence type="ECO:0000256" key="1">
    <source>
        <dbReference type="ARBA" id="ARBA00009684"/>
    </source>
</evidence>
<dbReference type="Pfam" id="PF08544">
    <property type="entry name" value="GHMP_kinases_C"/>
    <property type="match status" value="1"/>
</dbReference>
<gene>
    <name evidence="10 13" type="primary">ispE</name>
    <name evidence="13" type="ORF">MAA8898_01271</name>
</gene>
<dbReference type="HAMAP" id="MF_00061">
    <property type="entry name" value="IspE"/>
    <property type="match status" value="1"/>
</dbReference>